<feature type="region of interest" description="Disordered" evidence="1">
    <location>
        <begin position="559"/>
        <end position="786"/>
    </location>
</feature>
<dbReference type="EMBL" id="CDMZ01002425">
    <property type="protein sequence ID" value="CEM42317.1"/>
    <property type="molecule type" value="Genomic_DNA"/>
</dbReference>
<keyword evidence="2" id="KW-0472">Membrane</keyword>
<feature type="transmembrane region" description="Helical" evidence="2">
    <location>
        <begin position="277"/>
        <end position="296"/>
    </location>
</feature>
<feature type="compositionally biased region" description="Basic and acidic residues" evidence="1">
    <location>
        <begin position="696"/>
        <end position="712"/>
    </location>
</feature>
<evidence type="ECO:0000256" key="1">
    <source>
        <dbReference type="SAM" id="MobiDB-lite"/>
    </source>
</evidence>
<feature type="compositionally biased region" description="Basic and acidic residues" evidence="1">
    <location>
        <begin position="656"/>
        <end position="680"/>
    </location>
</feature>
<protein>
    <submittedName>
        <fullName evidence="3">Uncharacterized protein</fullName>
    </submittedName>
</protein>
<evidence type="ECO:0000256" key="2">
    <source>
        <dbReference type="SAM" id="Phobius"/>
    </source>
</evidence>
<dbReference type="PANTHER" id="PTHR36840:SF1">
    <property type="entry name" value="BLL5714 PROTEIN"/>
    <property type="match status" value="1"/>
</dbReference>
<feature type="transmembrane region" description="Helical" evidence="2">
    <location>
        <begin position="468"/>
        <end position="494"/>
    </location>
</feature>
<feature type="compositionally biased region" description="Acidic residues" evidence="1">
    <location>
        <begin position="564"/>
        <end position="574"/>
    </location>
</feature>
<organism evidence="3">
    <name type="scientific">Chromera velia CCMP2878</name>
    <dbReference type="NCBI Taxonomy" id="1169474"/>
    <lineage>
        <taxon>Eukaryota</taxon>
        <taxon>Sar</taxon>
        <taxon>Alveolata</taxon>
        <taxon>Colpodellida</taxon>
        <taxon>Chromeraceae</taxon>
        <taxon>Chromera</taxon>
    </lineage>
</organism>
<proteinExistence type="predicted"/>
<feature type="compositionally biased region" description="Gly residues" evidence="1">
    <location>
        <begin position="777"/>
        <end position="786"/>
    </location>
</feature>
<dbReference type="Pfam" id="PF06772">
    <property type="entry name" value="LtrA"/>
    <property type="match status" value="1"/>
</dbReference>
<accession>A0A0G4HE61</accession>
<reference evidence="3" key="1">
    <citation type="submission" date="2014-11" db="EMBL/GenBank/DDBJ databases">
        <authorList>
            <person name="Otto D Thomas"/>
            <person name="Naeem Raeece"/>
        </authorList>
    </citation>
    <scope>NUCLEOTIDE SEQUENCE</scope>
</reference>
<feature type="compositionally biased region" description="Basic and acidic residues" evidence="1">
    <location>
        <begin position="766"/>
        <end position="776"/>
    </location>
</feature>
<dbReference type="PANTHER" id="PTHR36840">
    <property type="entry name" value="BLL5714 PROTEIN"/>
    <property type="match status" value="1"/>
</dbReference>
<gene>
    <name evidence="3" type="ORF">Cvel_26647</name>
</gene>
<keyword evidence="2" id="KW-0812">Transmembrane</keyword>
<feature type="compositionally biased region" description="Low complexity" evidence="1">
    <location>
        <begin position="22"/>
        <end position="33"/>
    </location>
</feature>
<evidence type="ECO:0000313" key="3">
    <source>
        <dbReference type="EMBL" id="CEM42317.1"/>
    </source>
</evidence>
<dbReference type="AlphaFoldDB" id="A0A0G4HE61"/>
<feature type="compositionally biased region" description="Low complexity" evidence="1">
    <location>
        <begin position="620"/>
        <end position="644"/>
    </location>
</feature>
<sequence>MVFLADRPLPHAHSVPERGHHAAGAHSDGHNAGPHGGHEDEEGHLVFDFRAWWTEPEYLHTWDDSEVAEQDFEQEGHIHVTWGEVFFDLFYVVAARSVTHALEHRWGSVLLLERSFWQFVIYWTEFWHIWAFDTWWRSAVKWECGLAEVCNFIKAAGVFYMALLGTDGDLYFGFGMGIVIARLGALATHAACANNVISTQLPRARECMRSGFLYQSEGVAKTQERVGLLMMILFGESIISLAVDTQSLQTGEFGHFAWELMVPWGAFLFYHHTQVGVHWIMGLSILCMGAAIGMLLETRSAMRYNSVHGTATERSASSANTHSVPHTLLQAVHFPSSAPPSGVEGVLLNPESGVSEEEGGDSGLLSSSLRLLSGKPASGGHAGDLPLASIPFIVWSCGTVLLCACMCRWVHFLHFGKVGLTVQRRLLRQKLPAVAIHNRVWRGVALLWVLVVFVIPGLNFQWKPDTLAMVLALHVLVLNLIDMAFAATAAVMFADAIREIRRVWLSARTRDTMATVQLGNLFLPGAPSVERELLTEEDENETARSRHLSVMSAGLAARRVSDQDLGEEGDEEEGLRDLARGGGNLGVPFGFSSRRSTVRAQKKDSRGSSGRATRVVHFTGAPANSNSLSSSAPPAQQGQPQSLADRFSHTSAVQSWRERERERREEEREKGGGMGEDHKSRTLVPPSSSSANRPSGDGREKGYSDSRGKDSHASTVRFAGADEESGDGPGGPHSAVPTEDGGEGGRETQSVPPTGSGPVGAGSDAVRVEGEGERAAEGGGAFPSLP</sequence>
<dbReference type="VEuPathDB" id="CryptoDB:Cvel_26647"/>
<name>A0A0G4HE61_9ALVE</name>
<feature type="transmembrane region" description="Helical" evidence="2">
    <location>
        <begin position="440"/>
        <end position="462"/>
    </location>
</feature>
<dbReference type="InterPro" id="IPR010640">
    <property type="entry name" value="Low_temperature_requirement_A"/>
</dbReference>
<keyword evidence="2" id="KW-1133">Transmembrane helix</keyword>
<feature type="region of interest" description="Disordered" evidence="1">
    <location>
        <begin position="1"/>
        <end position="38"/>
    </location>
</feature>